<protein>
    <recommendedName>
        <fullName evidence="3">Copper chaperone PCu(A)C</fullName>
    </recommendedName>
</protein>
<name>A0A177HXL4_9ACTN</name>
<comment type="caution">
    <text evidence="1">The sequence shown here is derived from an EMBL/GenBank/DDBJ whole genome shotgun (WGS) entry which is preliminary data.</text>
</comment>
<evidence type="ECO:0008006" key="3">
    <source>
        <dbReference type="Google" id="ProtNLM"/>
    </source>
</evidence>
<dbReference type="AlphaFoldDB" id="A0A177HXL4"/>
<dbReference type="InterPro" id="IPR058248">
    <property type="entry name" value="Lxx211020-like"/>
</dbReference>
<dbReference type="STRING" id="1716141.STSP_16850"/>
<dbReference type="PANTHER" id="PTHR36302:SF1">
    <property type="entry name" value="COPPER CHAPERONE PCU(A)C"/>
    <property type="match status" value="1"/>
</dbReference>
<proteinExistence type="predicted"/>
<dbReference type="InterPro" id="IPR036182">
    <property type="entry name" value="PCuAC_sf"/>
</dbReference>
<dbReference type="PANTHER" id="PTHR36302">
    <property type="entry name" value="BLR7088 PROTEIN"/>
    <property type="match status" value="1"/>
</dbReference>
<reference evidence="1 2" key="1">
    <citation type="submission" date="2015-12" db="EMBL/GenBank/DDBJ databases">
        <title>Genome sequence of Streptomyces sp. G25.</title>
        <authorList>
            <person name="Poehlein A."/>
            <person name="Roettig A."/>
            <person name="Hiessl S."/>
            <person name="Hauschild P."/>
            <person name="Schauer J."/>
            <person name="Madkour M.H."/>
            <person name="Al-Ansari A.M."/>
            <person name="Almakishah N.H."/>
            <person name="Steinbuechel A."/>
            <person name="Daniel R."/>
        </authorList>
    </citation>
    <scope>NUCLEOTIDE SEQUENCE [LARGE SCALE GENOMIC DNA]</scope>
    <source>
        <strain evidence="2">G25(2015)</strain>
    </source>
</reference>
<dbReference type="PATRIC" id="fig|1716141.3.peg.1767"/>
<accession>A0A177HXL4</accession>
<organism evidence="1 2">
    <name type="scientific">Streptomyces jeddahensis</name>
    <dbReference type="NCBI Taxonomy" id="1716141"/>
    <lineage>
        <taxon>Bacteria</taxon>
        <taxon>Bacillati</taxon>
        <taxon>Actinomycetota</taxon>
        <taxon>Actinomycetes</taxon>
        <taxon>Kitasatosporales</taxon>
        <taxon>Streptomycetaceae</taxon>
        <taxon>Streptomyces</taxon>
    </lineage>
</organism>
<dbReference type="SUPFAM" id="SSF110087">
    <property type="entry name" value="DR1885-like metal-binding protein"/>
    <property type="match status" value="1"/>
</dbReference>
<evidence type="ECO:0000313" key="2">
    <source>
        <dbReference type="Proteomes" id="UP000077381"/>
    </source>
</evidence>
<dbReference type="EMBL" id="LOHS01000052">
    <property type="protein sequence ID" value="OAH15064.1"/>
    <property type="molecule type" value="Genomic_DNA"/>
</dbReference>
<dbReference type="InterPro" id="IPR007410">
    <property type="entry name" value="LpqE-like"/>
</dbReference>
<gene>
    <name evidence="1" type="ORF">STSP_16850</name>
</gene>
<dbReference type="Pfam" id="PF04314">
    <property type="entry name" value="PCuAC"/>
    <property type="match status" value="1"/>
</dbReference>
<evidence type="ECO:0000313" key="1">
    <source>
        <dbReference type="EMBL" id="OAH15064.1"/>
    </source>
</evidence>
<dbReference type="Proteomes" id="UP000077381">
    <property type="component" value="Unassembled WGS sequence"/>
</dbReference>
<keyword evidence="2" id="KW-1185">Reference proteome</keyword>
<sequence>MRRGVRTRTGARDARGLATGGAKGLMTGGALLVAAGLVLTGCGSADGSAQTDAASKKPDLKVSGAYMPVPPTADMAAGYFTVTNSGGADELTSVTSDIAADVTLHTTDGGAMKEQKSFDVPAGGRLDFARGGNHVMFDKLTHRPKLGEKVSVELHFAESGTITVEVPVKAATYNPSSHH</sequence>
<dbReference type="Gene3D" id="2.60.40.1890">
    <property type="entry name" value="PCu(A)C copper chaperone"/>
    <property type="match status" value="1"/>
</dbReference>